<dbReference type="InterPro" id="IPR027973">
    <property type="entry name" value="FSAF1-like"/>
</dbReference>
<dbReference type="OrthoDB" id="10067479at2759"/>
<dbReference type="PANTHER" id="PTHR28366:SF1">
    <property type="entry name" value="CHROMOSOME 1 OPEN READING FRAME 131"/>
    <property type="match status" value="1"/>
</dbReference>
<accession>A0A401SMY4</accession>
<dbReference type="PANTHER" id="PTHR28366">
    <property type="entry name" value="CHROMOSOME 1 OPEN READING FRAME 131"/>
    <property type="match status" value="1"/>
</dbReference>
<dbReference type="EMBL" id="BEZZ01000385">
    <property type="protein sequence ID" value="GCC31733.1"/>
    <property type="molecule type" value="Genomic_DNA"/>
</dbReference>
<organism evidence="2 3">
    <name type="scientific">Chiloscyllium punctatum</name>
    <name type="common">Brownbanded bambooshark</name>
    <name type="synonym">Hemiscyllium punctatum</name>
    <dbReference type="NCBI Taxonomy" id="137246"/>
    <lineage>
        <taxon>Eukaryota</taxon>
        <taxon>Metazoa</taxon>
        <taxon>Chordata</taxon>
        <taxon>Craniata</taxon>
        <taxon>Vertebrata</taxon>
        <taxon>Chondrichthyes</taxon>
        <taxon>Elasmobranchii</taxon>
        <taxon>Galeomorphii</taxon>
        <taxon>Galeoidea</taxon>
        <taxon>Orectolobiformes</taxon>
        <taxon>Hemiscylliidae</taxon>
        <taxon>Chiloscyllium</taxon>
    </lineage>
</organism>
<proteinExistence type="predicted"/>
<keyword evidence="3" id="KW-1185">Reference proteome</keyword>
<protein>
    <submittedName>
        <fullName evidence="2">Uncharacterized protein</fullName>
    </submittedName>
</protein>
<evidence type="ECO:0000313" key="3">
    <source>
        <dbReference type="Proteomes" id="UP000287033"/>
    </source>
</evidence>
<evidence type="ECO:0000256" key="1">
    <source>
        <dbReference type="SAM" id="MobiDB-lite"/>
    </source>
</evidence>
<name>A0A401SMY4_CHIPU</name>
<gene>
    <name evidence="2" type="ORF">chiPu_0010194</name>
</gene>
<dbReference type="Pfam" id="PF15375">
    <property type="entry name" value="FSAF1"/>
    <property type="match status" value="1"/>
</dbReference>
<dbReference type="OMA" id="WARIRSW"/>
<feature type="region of interest" description="Disordered" evidence="1">
    <location>
        <begin position="33"/>
        <end position="56"/>
    </location>
</feature>
<dbReference type="Proteomes" id="UP000287033">
    <property type="component" value="Unassembled WGS sequence"/>
</dbReference>
<evidence type="ECO:0000313" key="2">
    <source>
        <dbReference type="EMBL" id="GCC31733.1"/>
    </source>
</evidence>
<comment type="caution">
    <text evidence="2">The sequence shown here is derived from an EMBL/GenBank/DDBJ whole genome shotgun (WGS) entry which is preliminary data.</text>
</comment>
<sequence length="257" mass="29258">GEAAENEIKNKRGKVALKGRKCMQNMMKEQTLCSEDQSVPCSTTVPKTSDSLAKKAGSSHCRTPKCLIKLHAELLNSVSSCEKKEKSKEEKIPNSGILTTGEKRPVEVITFTGPHKRKKVPPVMNNDNMEEADEQNNMKQAFNLERARLEVHRFGITGYRKEEQRILERERAIMLGARPPKREYINYKKYQEMMKDKATAKNMNAKSIFSRGKKEERRNKKSEIVPTGQVGRFKNGALILSDRDIKRIKNGAKSKHV</sequence>
<dbReference type="InterPro" id="IPR052852">
    <property type="entry name" value="SSU_Processome_Comp"/>
</dbReference>
<dbReference type="AlphaFoldDB" id="A0A401SMY4"/>
<reference evidence="2 3" key="1">
    <citation type="journal article" date="2018" name="Nat. Ecol. Evol.">
        <title>Shark genomes provide insights into elasmobranch evolution and the origin of vertebrates.</title>
        <authorList>
            <person name="Hara Y"/>
            <person name="Yamaguchi K"/>
            <person name="Onimaru K"/>
            <person name="Kadota M"/>
            <person name="Koyanagi M"/>
            <person name="Keeley SD"/>
            <person name="Tatsumi K"/>
            <person name="Tanaka K"/>
            <person name="Motone F"/>
            <person name="Kageyama Y"/>
            <person name="Nozu R"/>
            <person name="Adachi N"/>
            <person name="Nishimura O"/>
            <person name="Nakagawa R"/>
            <person name="Tanegashima C"/>
            <person name="Kiyatake I"/>
            <person name="Matsumoto R"/>
            <person name="Murakumo K"/>
            <person name="Nishida K"/>
            <person name="Terakita A"/>
            <person name="Kuratani S"/>
            <person name="Sato K"/>
            <person name="Hyodo S Kuraku.S."/>
        </authorList>
    </citation>
    <scope>NUCLEOTIDE SEQUENCE [LARGE SCALE GENOMIC DNA]</scope>
</reference>
<feature type="compositionally biased region" description="Polar residues" evidence="1">
    <location>
        <begin position="33"/>
        <end position="51"/>
    </location>
</feature>
<dbReference type="STRING" id="137246.A0A401SMY4"/>
<feature type="non-terminal residue" evidence="2">
    <location>
        <position position="1"/>
    </location>
</feature>